<dbReference type="PANTHER" id="PTHR14145:SF2">
    <property type="entry name" value="COP9 SIGNALOSOME COMPLEX SUBUNIT 1"/>
    <property type="match status" value="1"/>
</dbReference>
<evidence type="ECO:0000313" key="9">
    <source>
        <dbReference type="Proteomes" id="UP001141806"/>
    </source>
</evidence>
<dbReference type="Proteomes" id="UP001141806">
    <property type="component" value="Unassembled WGS sequence"/>
</dbReference>
<evidence type="ECO:0000259" key="7">
    <source>
        <dbReference type="Pfam" id="PF21151"/>
    </source>
</evidence>
<comment type="subcellular location">
    <subcellularLocation>
        <location evidence="2">Cytoplasm</location>
    </subcellularLocation>
    <subcellularLocation>
        <location evidence="1">Nucleus</location>
    </subcellularLocation>
</comment>
<comment type="caution">
    <text evidence="8">The sequence shown here is derived from an EMBL/GenBank/DDBJ whole genome shotgun (WGS) entry which is preliminary data.</text>
</comment>
<dbReference type="EMBL" id="JAMYWD010000011">
    <property type="protein sequence ID" value="KAJ4954399.1"/>
    <property type="molecule type" value="Genomic_DNA"/>
</dbReference>
<proteinExistence type="predicted"/>
<dbReference type="GO" id="GO:0005737">
    <property type="term" value="C:cytoplasm"/>
    <property type="evidence" value="ECO:0007669"/>
    <property type="project" value="UniProtKB-SubCell"/>
</dbReference>
<gene>
    <name evidence="8" type="ORF">NE237_011182</name>
</gene>
<keyword evidence="3" id="KW-0963">Cytoplasm</keyword>
<protein>
    <recommendedName>
        <fullName evidence="7">COP9 signalosome complex subunit 1 C-terminal helix domain-containing protein</fullName>
    </recommendedName>
</protein>
<dbReference type="PANTHER" id="PTHR14145">
    <property type="entry name" value="26S PROTESOME SUBUNIT 6"/>
    <property type="match status" value="1"/>
</dbReference>
<dbReference type="InterPro" id="IPR019585">
    <property type="entry name" value="Rpn7/CSN1"/>
</dbReference>
<evidence type="ECO:0000256" key="3">
    <source>
        <dbReference type="ARBA" id="ARBA00022490"/>
    </source>
</evidence>
<dbReference type="AlphaFoldDB" id="A0A9Q0GZE4"/>
<accession>A0A9Q0GZE4</accession>
<organism evidence="8 9">
    <name type="scientific">Protea cynaroides</name>
    <dbReference type="NCBI Taxonomy" id="273540"/>
    <lineage>
        <taxon>Eukaryota</taxon>
        <taxon>Viridiplantae</taxon>
        <taxon>Streptophyta</taxon>
        <taxon>Embryophyta</taxon>
        <taxon>Tracheophyta</taxon>
        <taxon>Spermatophyta</taxon>
        <taxon>Magnoliopsida</taxon>
        <taxon>Proteales</taxon>
        <taxon>Proteaceae</taxon>
        <taxon>Protea</taxon>
    </lineage>
</organism>
<evidence type="ECO:0000256" key="5">
    <source>
        <dbReference type="ARBA" id="ARBA00023242"/>
    </source>
</evidence>
<keyword evidence="9" id="KW-1185">Reference proteome</keyword>
<evidence type="ECO:0000313" key="8">
    <source>
        <dbReference type="EMBL" id="KAJ4954399.1"/>
    </source>
</evidence>
<evidence type="ECO:0000256" key="1">
    <source>
        <dbReference type="ARBA" id="ARBA00004123"/>
    </source>
</evidence>
<keyword evidence="4" id="KW-0736">Signalosome</keyword>
<dbReference type="Pfam" id="PF21151">
    <property type="entry name" value="CSN1_C"/>
    <property type="match status" value="1"/>
</dbReference>
<evidence type="ECO:0000256" key="4">
    <source>
        <dbReference type="ARBA" id="ARBA00022790"/>
    </source>
</evidence>
<feature type="chain" id="PRO_5040243669" description="COP9 signalosome complex subunit 1 C-terminal helix domain-containing protein" evidence="6">
    <location>
        <begin position="22"/>
        <end position="183"/>
    </location>
</feature>
<dbReference type="Gene3D" id="1.25.40.570">
    <property type="match status" value="1"/>
</dbReference>
<evidence type="ECO:0000256" key="2">
    <source>
        <dbReference type="ARBA" id="ARBA00004496"/>
    </source>
</evidence>
<dbReference type="InterPro" id="IPR048624">
    <property type="entry name" value="CSN1_C"/>
</dbReference>
<feature type="signal peptide" evidence="6">
    <location>
        <begin position="1"/>
        <end position="21"/>
    </location>
</feature>
<keyword evidence="5" id="KW-0539">Nucleus</keyword>
<keyword evidence="6" id="KW-0732">Signal</keyword>
<evidence type="ECO:0000256" key="6">
    <source>
        <dbReference type="SAM" id="SignalP"/>
    </source>
</evidence>
<reference evidence="8" key="1">
    <citation type="journal article" date="2023" name="Plant J.">
        <title>The genome of the king protea, Protea cynaroides.</title>
        <authorList>
            <person name="Chang J."/>
            <person name="Duong T.A."/>
            <person name="Schoeman C."/>
            <person name="Ma X."/>
            <person name="Roodt D."/>
            <person name="Barker N."/>
            <person name="Li Z."/>
            <person name="Van de Peer Y."/>
            <person name="Mizrachi E."/>
        </authorList>
    </citation>
    <scope>NUCLEOTIDE SEQUENCE</scope>
    <source>
        <tissue evidence="8">Young leaves</tissue>
    </source>
</reference>
<name>A0A9Q0GZE4_9MAGN</name>
<dbReference type="GO" id="GO:0008180">
    <property type="term" value="C:COP9 signalosome"/>
    <property type="evidence" value="ECO:0007669"/>
    <property type="project" value="UniProtKB-KW"/>
</dbReference>
<dbReference type="OrthoDB" id="422427at2759"/>
<sequence length="183" mass="21731">MTLQIFTVLMVSLVMLLKTMCSKHRRLWTLLQLQNCVVLLDWLTWRDRVEEQSYRQHQFPFFLELVPEVRELINDFYSSRYALCLEYLENLKANMLLDIHFAFKTNVAGQEKELEALITDNQIRAQIDSHNKILYARHADQRNATFQRVLQTGSEFDRDVRAMLLRANLLKHECNARAARKCL</sequence>
<feature type="domain" description="COP9 signalosome complex subunit 1 C-terminal helix" evidence="7">
    <location>
        <begin position="141"/>
        <end position="167"/>
    </location>
</feature>